<evidence type="ECO:0000313" key="3">
    <source>
        <dbReference type="Proteomes" id="UP001345013"/>
    </source>
</evidence>
<protein>
    <recommendedName>
        <fullName evidence="4">Very-long-chain 3-oxoacyl-CoA synthase</fullName>
    </recommendedName>
</protein>
<feature type="transmembrane region" description="Helical" evidence="1">
    <location>
        <begin position="69"/>
        <end position="91"/>
    </location>
</feature>
<evidence type="ECO:0000313" key="2">
    <source>
        <dbReference type="EMBL" id="KAK5093938.1"/>
    </source>
</evidence>
<reference evidence="2 3" key="1">
    <citation type="submission" date="2023-08" db="EMBL/GenBank/DDBJ databases">
        <title>Black Yeasts Isolated from many extreme environments.</title>
        <authorList>
            <person name="Coleine C."/>
            <person name="Stajich J.E."/>
            <person name="Selbmann L."/>
        </authorList>
    </citation>
    <scope>NUCLEOTIDE SEQUENCE [LARGE SCALE GENOMIC DNA]</scope>
    <source>
        <strain evidence="2 3">CCFEE 5885</strain>
    </source>
</reference>
<keyword evidence="1" id="KW-0472">Membrane</keyword>
<comment type="caution">
    <text evidence="2">The sequence shown here is derived from an EMBL/GenBank/DDBJ whole genome shotgun (WGS) entry which is preliminary data.</text>
</comment>
<accession>A0ABR0KDM1</accession>
<dbReference type="Proteomes" id="UP001345013">
    <property type="component" value="Unassembled WGS sequence"/>
</dbReference>
<dbReference type="PANTHER" id="PTHR37992">
    <property type="entry name" value="EXPRESSED PROTEIN"/>
    <property type="match status" value="1"/>
</dbReference>
<dbReference type="EMBL" id="JAVRRG010000038">
    <property type="protein sequence ID" value="KAK5093938.1"/>
    <property type="molecule type" value="Genomic_DNA"/>
</dbReference>
<keyword evidence="1" id="KW-1133">Transmembrane helix</keyword>
<sequence length="126" mass="14491">MPAQDYNPFAKREEFGRSNLIAYKVLTIATWLLVVIVGAYYTFNAPSDCKHKHRCHSIWDQNDYRPTPFALNSVVTSMYWVIVLILQAHYIKYLYESDTSYKTSAANVGSHFIFVGKIKIKTCTKG</sequence>
<dbReference type="PANTHER" id="PTHR37992:SF1">
    <property type="entry name" value="DUF1774-DOMAIN-CONTAINING PROTEIN"/>
    <property type="match status" value="1"/>
</dbReference>
<dbReference type="InterPro" id="IPR013920">
    <property type="entry name" value="DUF1774_fun"/>
</dbReference>
<organism evidence="2 3">
    <name type="scientific">Lithohypha guttulata</name>
    <dbReference type="NCBI Taxonomy" id="1690604"/>
    <lineage>
        <taxon>Eukaryota</taxon>
        <taxon>Fungi</taxon>
        <taxon>Dikarya</taxon>
        <taxon>Ascomycota</taxon>
        <taxon>Pezizomycotina</taxon>
        <taxon>Eurotiomycetes</taxon>
        <taxon>Chaetothyriomycetidae</taxon>
        <taxon>Chaetothyriales</taxon>
        <taxon>Trichomeriaceae</taxon>
        <taxon>Lithohypha</taxon>
    </lineage>
</organism>
<evidence type="ECO:0000256" key="1">
    <source>
        <dbReference type="SAM" id="Phobius"/>
    </source>
</evidence>
<keyword evidence="1" id="KW-0812">Transmembrane</keyword>
<name>A0ABR0KDM1_9EURO</name>
<keyword evidence="3" id="KW-1185">Reference proteome</keyword>
<gene>
    <name evidence="2" type="ORF">LTR24_003942</name>
</gene>
<proteinExistence type="predicted"/>
<feature type="transmembrane region" description="Helical" evidence="1">
    <location>
        <begin position="21"/>
        <end position="43"/>
    </location>
</feature>
<evidence type="ECO:0008006" key="4">
    <source>
        <dbReference type="Google" id="ProtNLM"/>
    </source>
</evidence>